<dbReference type="SMART" id="SM01230">
    <property type="entry name" value="Gln-synt_C"/>
    <property type="match status" value="1"/>
</dbReference>
<dbReference type="RefSeq" id="WP_211360067.1">
    <property type="nucleotide sequence ID" value="NZ_RJKE01000001.1"/>
</dbReference>
<dbReference type="InterPro" id="IPR036651">
    <property type="entry name" value="Gln_synt_N_sf"/>
</dbReference>
<dbReference type="InterPro" id="IPR014746">
    <property type="entry name" value="Gln_synth/guanido_kin_cat_dom"/>
</dbReference>
<evidence type="ECO:0000256" key="1">
    <source>
        <dbReference type="ARBA" id="ARBA00009897"/>
    </source>
</evidence>
<evidence type="ECO:0000313" key="7">
    <source>
        <dbReference type="Proteomes" id="UP000272400"/>
    </source>
</evidence>
<evidence type="ECO:0000259" key="5">
    <source>
        <dbReference type="PROSITE" id="PS51987"/>
    </source>
</evidence>
<dbReference type="Proteomes" id="UP000272400">
    <property type="component" value="Unassembled WGS sequence"/>
</dbReference>
<evidence type="ECO:0000256" key="3">
    <source>
        <dbReference type="PROSITE-ProRule" id="PRU01331"/>
    </source>
</evidence>
<gene>
    <name evidence="6" type="ORF">EDD29_6776</name>
</gene>
<comment type="similarity">
    <text evidence="1 3 4">Belongs to the glutamine synthetase family.</text>
</comment>
<feature type="domain" description="GS catalytic" evidence="5">
    <location>
        <begin position="122"/>
        <end position="449"/>
    </location>
</feature>
<keyword evidence="7" id="KW-1185">Reference proteome</keyword>
<dbReference type="Gene3D" id="3.10.20.70">
    <property type="entry name" value="Glutamine synthetase, N-terminal domain"/>
    <property type="match status" value="1"/>
</dbReference>
<dbReference type="PANTHER" id="PTHR43785">
    <property type="entry name" value="GAMMA-GLUTAMYLPUTRESCINE SYNTHETASE"/>
    <property type="match status" value="1"/>
</dbReference>
<dbReference type="GO" id="GO:0004356">
    <property type="term" value="F:glutamine synthetase activity"/>
    <property type="evidence" value="ECO:0007669"/>
    <property type="project" value="InterPro"/>
</dbReference>
<organism evidence="6 7">
    <name type="scientific">Actinocorallia herbida</name>
    <dbReference type="NCBI Taxonomy" id="58109"/>
    <lineage>
        <taxon>Bacteria</taxon>
        <taxon>Bacillati</taxon>
        <taxon>Actinomycetota</taxon>
        <taxon>Actinomycetes</taxon>
        <taxon>Streptosporangiales</taxon>
        <taxon>Thermomonosporaceae</taxon>
        <taxon>Actinocorallia</taxon>
    </lineage>
</organism>
<reference evidence="6 7" key="1">
    <citation type="submission" date="2018-11" db="EMBL/GenBank/DDBJ databases">
        <title>Sequencing the genomes of 1000 actinobacteria strains.</title>
        <authorList>
            <person name="Klenk H.-P."/>
        </authorList>
    </citation>
    <scope>NUCLEOTIDE SEQUENCE [LARGE SCALE GENOMIC DNA]</scope>
    <source>
        <strain evidence="6 7">DSM 44254</strain>
    </source>
</reference>
<accession>A0A3N1D6J6</accession>
<evidence type="ECO:0000313" key="6">
    <source>
        <dbReference type="EMBL" id="ROO89089.1"/>
    </source>
</evidence>
<dbReference type="SUPFAM" id="SSF55931">
    <property type="entry name" value="Glutamine synthetase/guanido kinase"/>
    <property type="match status" value="1"/>
</dbReference>
<dbReference type="Pfam" id="PF00120">
    <property type="entry name" value="Gln-synt_C"/>
    <property type="match status" value="1"/>
</dbReference>
<dbReference type="AlphaFoldDB" id="A0A3N1D6J6"/>
<protein>
    <submittedName>
        <fullName evidence="6">Glutamine synthetase</fullName>
    </submittedName>
</protein>
<dbReference type="EMBL" id="RJKE01000001">
    <property type="protein sequence ID" value="ROO89089.1"/>
    <property type="molecule type" value="Genomic_DNA"/>
</dbReference>
<evidence type="ECO:0000256" key="4">
    <source>
        <dbReference type="RuleBase" id="RU000384"/>
    </source>
</evidence>
<evidence type="ECO:0000256" key="2">
    <source>
        <dbReference type="ARBA" id="ARBA00022598"/>
    </source>
</evidence>
<proteinExistence type="inferred from homology"/>
<keyword evidence="2" id="KW-0436">Ligase</keyword>
<comment type="caution">
    <text evidence="6">The sequence shown here is derived from an EMBL/GenBank/DDBJ whole genome shotgun (WGS) entry which is preliminary data.</text>
</comment>
<dbReference type="PROSITE" id="PS51987">
    <property type="entry name" value="GS_CATALYTIC"/>
    <property type="match status" value="1"/>
</dbReference>
<sequence>MERLADEERARRAARGRALAEDLVRDGIEGVAVTWVDTSGITRMKGVPVGRLGHAAGWGVGASPVFDLFLLDDSAAPGASPVGDLRLHPDLDRLVPHTALPGWAWAPGDRYDQDGLTHSRDGRALLRRECLRLAVDGWRVLAGIEVEWTVSRGAGEEFVPAVTGPAYAMSRLSALGDYTAEVLTALGRAGVAVEQLHPEYTPGQFELSTAAEDPVGAADTAVLVRETVRAVSAAHGLRATFAPQPAPGLVGNGGHVHLSLWHGDVPMMSGGPLRYGMTTEGASFIAGVLTRLPALLAIGSPSVASYLRLVPERWAGAYACWGLENREAAVRFITGPAGAGRCANVEIKCFDATANPYLALAALLAAARAGLTSETTLPDPVIGAPTDATASRLPSSLPDAVAAFTADPVLTEALGAPMAEAVTAVRTAETALFADASPDEIVTRTRWRH</sequence>
<name>A0A3N1D6J6_9ACTN</name>
<dbReference type="GO" id="GO:0006542">
    <property type="term" value="P:glutamine biosynthetic process"/>
    <property type="evidence" value="ECO:0007669"/>
    <property type="project" value="InterPro"/>
</dbReference>
<dbReference type="PANTHER" id="PTHR43785:SF12">
    <property type="entry name" value="TYPE-1 GLUTAMINE SYNTHETASE 2"/>
    <property type="match status" value="1"/>
</dbReference>
<dbReference type="Gene3D" id="3.30.590.10">
    <property type="entry name" value="Glutamine synthetase/guanido kinase, catalytic domain"/>
    <property type="match status" value="1"/>
</dbReference>
<dbReference type="InterPro" id="IPR008146">
    <property type="entry name" value="Gln_synth_cat_dom"/>
</dbReference>